<sequence>MCYKSKCSEVDLCCFKLKRDVVVEEKEMEFITTQRKDDSDEETKH</sequence>
<evidence type="ECO:0000313" key="1">
    <source>
        <dbReference type="EMBL" id="QHT21380.1"/>
    </source>
</evidence>
<protein>
    <submittedName>
        <fullName evidence="1">Uncharacterized protein</fullName>
    </submittedName>
</protein>
<accession>A0A6C0DYH1</accession>
<organism evidence="1">
    <name type="scientific">viral metagenome</name>
    <dbReference type="NCBI Taxonomy" id="1070528"/>
    <lineage>
        <taxon>unclassified sequences</taxon>
        <taxon>metagenomes</taxon>
        <taxon>organismal metagenomes</taxon>
    </lineage>
</organism>
<proteinExistence type="predicted"/>
<dbReference type="EMBL" id="MN739690">
    <property type="protein sequence ID" value="QHT21380.1"/>
    <property type="molecule type" value="Genomic_DNA"/>
</dbReference>
<reference evidence="1" key="1">
    <citation type="journal article" date="2020" name="Nature">
        <title>Giant virus diversity and host interactions through global metagenomics.</title>
        <authorList>
            <person name="Schulz F."/>
            <person name="Roux S."/>
            <person name="Paez-Espino D."/>
            <person name="Jungbluth S."/>
            <person name="Walsh D.A."/>
            <person name="Denef V.J."/>
            <person name="McMahon K.D."/>
            <person name="Konstantinidis K.T."/>
            <person name="Eloe-Fadrosh E.A."/>
            <person name="Kyrpides N.C."/>
            <person name="Woyke T."/>
        </authorList>
    </citation>
    <scope>NUCLEOTIDE SEQUENCE</scope>
    <source>
        <strain evidence="1">GVMAG-M-3300023174-92</strain>
    </source>
</reference>
<name>A0A6C0DYH1_9ZZZZ</name>
<dbReference type="AlphaFoldDB" id="A0A6C0DYH1"/>